<dbReference type="eggNOG" id="ENOG5033JAG">
    <property type="taxonomic scope" value="Bacteria"/>
</dbReference>
<organism evidence="2 3">
    <name type="scientific">Viridibacillus arenosi FSL R5-213</name>
    <dbReference type="NCBI Taxonomy" id="1227360"/>
    <lineage>
        <taxon>Bacteria</taxon>
        <taxon>Bacillati</taxon>
        <taxon>Bacillota</taxon>
        <taxon>Bacilli</taxon>
        <taxon>Bacillales</taxon>
        <taxon>Caryophanaceae</taxon>
        <taxon>Viridibacillus</taxon>
    </lineage>
</organism>
<name>W4EPU3_9BACL</name>
<evidence type="ECO:0000313" key="2">
    <source>
        <dbReference type="EMBL" id="ETT81997.1"/>
    </source>
</evidence>
<dbReference type="AlphaFoldDB" id="W4EPU3"/>
<comment type="caution">
    <text evidence="2">The sequence shown here is derived from an EMBL/GenBank/DDBJ whole genome shotgun (WGS) entry which is preliminary data.</text>
</comment>
<gene>
    <name evidence="2" type="ORF">C176_17536</name>
</gene>
<keyword evidence="1" id="KW-0472">Membrane</keyword>
<dbReference type="RefSeq" id="WP_038188778.1">
    <property type="nucleotide sequence ID" value="NZ_ASQA01000035.1"/>
</dbReference>
<proteinExistence type="predicted"/>
<keyword evidence="3" id="KW-1185">Reference proteome</keyword>
<reference evidence="2 3" key="1">
    <citation type="journal article" date="2014" name="BMC Genomics">
        <title>Genomic comparison of sporeforming bacilli isolated from milk.</title>
        <authorList>
            <person name="Moreno Switt A.I."/>
            <person name="Andrus A.D."/>
            <person name="Ranieri M.L."/>
            <person name="Orsi R.H."/>
            <person name="Ivy R."/>
            <person name="den Bakker H.C."/>
            <person name="Martin N.H."/>
            <person name="Wiedmann M."/>
            <person name="Boor K.J."/>
        </authorList>
    </citation>
    <scope>NUCLEOTIDE SEQUENCE [LARGE SCALE GENOMIC DNA]</scope>
    <source>
        <strain evidence="2 3">FSL R5-213</strain>
    </source>
</reference>
<protein>
    <submittedName>
        <fullName evidence="2">Uncharacterized protein</fullName>
    </submittedName>
</protein>
<evidence type="ECO:0000256" key="1">
    <source>
        <dbReference type="SAM" id="Phobius"/>
    </source>
</evidence>
<feature type="transmembrane region" description="Helical" evidence="1">
    <location>
        <begin position="12"/>
        <end position="36"/>
    </location>
</feature>
<keyword evidence="1" id="KW-0812">Transmembrane</keyword>
<accession>W4EPU3</accession>
<evidence type="ECO:0000313" key="3">
    <source>
        <dbReference type="Proteomes" id="UP000019062"/>
    </source>
</evidence>
<feature type="transmembrane region" description="Helical" evidence="1">
    <location>
        <begin position="56"/>
        <end position="77"/>
    </location>
</feature>
<dbReference type="Proteomes" id="UP000019062">
    <property type="component" value="Unassembled WGS sequence"/>
</dbReference>
<keyword evidence="1" id="KW-1133">Transmembrane helix</keyword>
<dbReference type="EMBL" id="ASQA01000035">
    <property type="protein sequence ID" value="ETT81997.1"/>
    <property type="molecule type" value="Genomic_DNA"/>
</dbReference>
<sequence length="201" mass="23753">MKKTYFMRIYNLIQFLALLLSLSIVFSILLKILYGMWLKIDKNIPFVSQILYGIELASRTVEIVNILLPTLLVVLIFQEIIKRIFNDSLINLGKSFVGTLQFRRFLKQHQKIPMSDTDRQSQSENLSISRFNRSVNKCVLDLTYKELNLFIKVPREAQSQKILKEYEEQIKEHISSLYPEYIISTFERNKLSLWLIGTKRK</sequence>